<keyword evidence="1 4" id="KW-0238">DNA-binding</keyword>
<keyword evidence="3 4" id="KW-0539">Nucleus</keyword>
<dbReference type="GO" id="GO:0000981">
    <property type="term" value="F:DNA-binding transcription factor activity, RNA polymerase II-specific"/>
    <property type="evidence" value="ECO:0007669"/>
    <property type="project" value="InterPro"/>
</dbReference>
<dbReference type="PROSITE" id="PS00027">
    <property type="entry name" value="HOMEOBOX_1"/>
    <property type="match status" value="1"/>
</dbReference>
<evidence type="ECO:0000256" key="5">
    <source>
        <dbReference type="RuleBase" id="RU000682"/>
    </source>
</evidence>
<evidence type="ECO:0000259" key="6">
    <source>
        <dbReference type="PROSITE" id="PS50071"/>
    </source>
</evidence>
<dbReference type="Gene3D" id="1.10.10.60">
    <property type="entry name" value="Homeodomain-like"/>
    <property type="match status" value="1"/>
</dbReference>
<dbReference type="InterPro" id="IPR017970">
    <property type="entry name" value="Homeobox_CS"/>
</dbReference>
<sequence>MTYKGNLIYQYVNICQVIHFKETQDCSLKMTSERTKNLRELEAALGLLKLSGFQMNRYCTGKQMRKTRLQTCVLNRIFEISRFPSSKTIVDLALLINVHPKSIQKWFQNTRQAIRKKGSTKGALLLAESEEHSAVDIPLPILADIVEIERRAVSKFGLE</sequence>
<dbReference type="GO" id="GO:0005634">
    <property type="term" value="C:nucleus"/>
    <property type="evidence" value="ECO:0007669"/>
    <property type="project" value="UniProtKB-SubCell"/>
</dbReference>
<dbReference type="InterPro" id="IPR001356">
    <property type="entry name" value="HD"/>
</dbReference>
<dbReference type="Pfam" id="PF00046">
    <property type="entry name" value="Homeodomain"/>
    <property type="match status" value="1"/>
</dbReference>
<dbReference type="GO" id="GO:0003677">
    <property type="term" value="F:DNA binding"/>
    <property type="evidence" value="ECO:0007669"/>
    <property type="project" value="UniProtKB-UniRule"/>
</dbReference>
<keyword evidence="2 4" id="KW-0371">Homeobox</keyword>
<name>M1KK56_ENCCN</name>
<evidence type="ECO:0000256" key="3">
    <source>
        <dbReference type="ARBA" id="ARBA00023242"/>
    </source>
</evidence>
<dbReference type="VEuPathDB" id="MicrosporidiaDB:AEWR_021160"/>
<organism evidence="7">
    <name type="scientific">Encephalitozoon cuniculi</name>
    <name type="common">Microsporidian parasite</name>
    <dbReference type="NCBI Taxonomy" id="6035"/>
    <lineage>
        <taxon>Eukaryota</taxon>
        <taxon>Fungi</taxon>
        <taxon>Fungi incertae sedis</taxon>
        <taxon>Microsporidia</taxon>
        <taxon>Unikaryonidae</taxon>
        <taxon>Encephalitozoon</taxon>
    </lineage>
</organism>
<comment type="subcellular location">
    <subcellularLocation>
        <location evidence="4 5">Nucleus</location>
    </subcellularLocation>
</comment>
<feature type="domain" description="Homeobox" evidence="6">
    <location>
        <begin position="67"/>
        <end position="117"/>
    </location>
</feature>
<dbReference type="VEuPathDB" id="MicrosporidiaDB:AEWQ_021150"/>
<dbReference type="AlphaFoldDB" id="M1KK56"/>
<dbReference type="VEuPathDB" id="MicrosporidiaDB:ECU02_1200"/>
<dbReference type="SUPFAM" id="SSF46689">
    <property type="entry name" value="Homeodomain-like"/>
    <property type="match status" value="1"/>
</dbReference>
<reference evidence="7" key="1">
    <citation type="journal article" date="2013" name="Eukaryot. Cell">
        <title>Extremely Reduced Levels of Heterozygosity in the Vertebrate Pathogen Encephalitozoon cuniculi.</title>
        <authorList>
            <person name="Selman M."/>
            <person name="Sak B."/>
            <person name="Kvac M."/>
            <person name="Farinelli L."/>
            <person name="Weiss L.M."/>
            <person name="Corradi N."/>
        </authorList>
    </citation>
    <scope>NUCLEOTIDE SEQUENCE</scope>
</reference>
<gene>
    <name evidence="7" type="ORF">ECU02_1200</name>
</gene>
<dbReference type="InterPro" id="IPR009057">
    <property type="entry name" value="Homeodomain-like_sf"/>
</dbReference>
<dbReference type="SMART" id="SM00389">
    <property type="entry name" value="HOX"/>
    <property type="match status" value="1"/>
</dbReference>
<protein>
    <submittedName>
        <fullName evidence="7">Homeobox domain containing protein</fullName>
    </submittedName>
</protein>
<dbReference type="VEuPathDB" id="MicrosporidiaDB:M970_021160"/>
<evidence type="ECO:0000256" key="4">
    <source>
        <dbReference type="PROSITE-ProRule" id="PRU00108"/>
    </source>
</evidence>
<accession>M1KK56</accession>
<feature type="DNA-binding region" description="Homeobox" evidence="4">
    <location>
        <begin position="69"/>
        <end position="118"/>
    </location>
</feature>
<dbReference type="EMBL" id="KC513608">
    <property type="protein sequence ID" value="AGE95616.1"/>
    <property type="molecule type" value="Genomic_DNA"/>
</dbReference>
<evidence type="ECO:0000313" key="7">
    <source>
        <dbReference type="EMBL" id="AGE95616.1"/>
    </source>
</evidence>
<dbReference type="CDD" id="cd00086">
    <property type="entry name" value="homeodomain"/>
    <property type="match status" value="1"/>
</dbReference>
<evidence type="ECO:0000256" key="2">
    <source>
        <dbReference type="ARBA" id="ARBA00023155"/>
    </source>
</evidence>
<dbReference type="VEuPathDB" id="MicrosporidiaDB:AEWD_021180"/>
<evidence type="ECO:0000256" key="1">
    <source>
        <dbReference type="ARBA" id="ARBA00023125"/>
    </source>
</evidence>
<proteinExistence type="predicted"/>
<dbReference type="PROSITE" id="PS50071">
    <property type="entry name" value="HOMEOBOX_2"/>
    <property type="match status" value="1"/>
</dbReference>